<keyword evidence="2" id="KW-0479">Metal-binding</keyword>
<evidence type="ECO:0000256" key="4">
    <source>
        <dbReference type="ARBA" id="ARBA00023008"/>
    </source>
</evidence>
<evidence type="ECO:0000259" key="9">
    <source>
        <dbReference type="Pfam" id="PF07731"/>
    </source>
</evidence>
<evidence type="ECO:0000313" key="11">
    <source>
        <dbReference type="EMBL" id="TDL26288.1"/>
    </source>
</evidence>
<feature type="chain" id="PRO_5021436931" evidence="7">
    <location>
        <begin position="22"/>
        <end position="555"/>
    </location>
</feature>
<keyword evidence="4" id="KW-0186">Copper</keyword>
<protein>
    <submittedName>
        <fullName evidence="11">Multicopper oxidase 2A</fullName>
    </submittedName>
</protein>
<dbReference type="PROSITE" id="PS00079">
    <property type="entry name" value="MULTICOPPER_OXIDASE1"/>
    <property type="match status" value="1"/>
</dbReference>
<sequence length="555" mass="60645">MRRITQLFYLFLSTQLRSVQAQASTPQPDTLSLQPQDPSAFFLSEIQGQPPQTRTFNFDITEVNGAPDGVKRTMLVVNKMFPGPTIEVNQADRLVVNVHNGLTNKTSIHWHGLFQNGTAFFDGVSGISECGIPPGETLTYNFTFGEFSGTTWWHALSTEYTDGITGALIVHATAPNPPSTPKYDAELVLQLSDWYHLLSASYLPQFLSAEGIMGLPGAEPVPDTGLINGIGQYHGKGSFFTVGFQHLYRLRLIHTGSFPSLRFSIDSHVLTVIEVDGTIVQPMQIAGVQLGVAQRISVLLTTNQKPNVYWMRSELDTAMYNYVNPGQVTDIRGVIRYSNFKSNVTVPVNTTDPGPGNPKVPDFSEAAARPAIAVNPPASTKQYDLSFIFNPGPTGGVLAFINNISWVPLTNTFTMTEVQAAPITFAPEGLQTLNQNTLVLTEMNLQTIDLRVNNLDNGPHPFHLHGNKFWIVGEGAGTYTNQKLNSNNPLSRDTIIIPASSWVVLRFIGDNAGIWAFHCHIAWHMASGLLMQIVIQPSKIAAAAIPGAITQQCAS</sequence>
<dbReference type="PANTHER" id="PTHR11709">
    <property type="entry name" value="MULTI-COPPER OXIDASE"/>
    <property type="match status" value="1"/>
</dbReference>
<accession>A0A4Y7QGG4</accession>
<dbReference type="InterPro" id="IPR011707">
    <property type="entry name" value="Cu-oxidase-like_N"/>
</dbReference>
<evidence type="ECO:0000256" key="1">
    <source>
        <dbReference type="ARBA" id="ARBA00010609"/>
    </source>
</evidence>
<dbReference type="Pfam" id="PF00394">
    <property type="entry name" value="Cu-oxidase"/>
    <property type="match status" value="1"/>
</dbReference>
<evidence type="ECO:0000256" key="2">
    <source>
        <dbReference type="ARBA" id="ARBA00022723"/>
    </source>
</evidence>
<organism evidence="11 12">
    <name type="scientific">Rickenella mellea</name>
    <dbReference type="NCBI Taxonomy" id="50990"/>
    <lineage>
        <taxon>Eukaryota</taxon>
        <taxon>Fungi</taxon>
        <taxon>Dikarya</taxon>
        <taxon>Basidiomycota</taxon>
        <taxon>Agaricomycotina</taxon>
        <taxon>Agaricomycetes</taxon>
        <taxon>Hymenochaetales</taxon>
        <taxon>Rickenellaceae</taxon>
        <taxon>Rickenella</taxon>
    </lineage>
</organism>
<keyword evidence="6" id="KW-0325">Glycoprotein</keyword>
<keyword evidence="7" id="KW-0732">Signal</keyword>
<evidence type="ECO:0000259" key="10">
    <source>
        <dbReference type="Pfam" id="PF07732"/>
    </source>
</evidence>
<dbReference type="InterPro" id="IPR011706">
    <property type="entry name" value="Cu-oxidase_C"/>
</dbReference>
<evidence type="ECO:0000313" key="12">
    <source>
        <dbReference type="Proteomes" id="UP000294933"/>
    </source>
</evidence>
<dbReference type="GO" id="GO:0016491">
    <property type="term" value="F:oxidoreductase activity"/>
    <property type="evidence" value="ECO:0007669"/>
    <property type="project" value="UniProtKB-KW"/>
</dbReference>
<dbReference type="InterPro" id="IPR001117">
    <property type="entry name" value="Cu-oxidase_2nd"/>
</dbReference>
<keyword evidence="3" id="KW-0560">Oxidoreductase</keyword>
<keyword evidence="12" id="KW-1185">Reference proteome</keyword>
<dbReference type="CDD" id="cd13910">
    <property type="entry name" value="CuRO_3_MCO_like_4"/>
    <property type="match status" value="1"/>
</dbReference>
<feature type="domain" description="Plastocyanin-like" evidence="10">
    <location>
        <begin position="60"/>
        <end position="173"/>
    </location>
</feature>
<keyword evidence="5" id="KW-1015">Disulfide bond</keyword>
<dbReference type="EMBL" id="ML170162">
    <property type="protein sequence ID" value="TDL26288.1"/>
    <property type="molecule type" value="Genomic_DNA"/>
</dbReference>
<feature type="domain" description="Plastocyanin-like" evidence="8">
    <location>
        <begin position="187"/>
        <end position="338"/>
    </location>
</feature>
<reference evidence="11 12" key="1">
    <citation type="submission" date="2018-06" db="EMBL/GenBank/DDBJ databases">
        <title>A transcriptomic atlas of mushroom development highlights an independent origin of complex multicellularity.</title>
        <authorList>
            <consortium name="DOE Joint Genome Institute"/>
            <person name="Krizsan K."/>
            <person name="Almasi E."/>
            <person name="Merenyi Z."/>
            <person name="Sahu N."/>
            <person name="Viragh M."/>
            <person name="Koszo T."/>
            <person name="Mondo S."/>
            <person name="Kiss B."/>
            <person name="Balint B."/>
            <person name="Kues U."/>
            <person name="Barry K."/>
            <person name="Hegedus J.C."/>
            <person name="Henrissat B."/>
            <person name="Johnson J."/>
            <person name="Lipzen A."/>
            <person name="Ohm R."/>
            <person name="Nagy I."/>
            <person name="Pangilinan J."/>
            <person name="Yan J."/>
            <person name="Xiong Y."/>
            <person name="Grigoriev I.V."/>
            <person name="Hibbett D.S."/>
            <person name="Nagy L.G."/>
        </authorList>
    </citation>
    <scope>NUCLEOTIDE SEQUENCE [LARGE SCALE GENOMIC DNA]</scope>
    <source>
        <strain evidence="11 12">SZMC22713</strain>
    </source>
</reference>
<dbReference type="OrthoDB" id="2121828at2759"/>
<dbReference type="SUPFAM" id="SSF49503">
    <property type="entry name" value="Cupredoxins"/>
    <property type="match status" value="3"/>
</dbReference>
<dbReference type="GO" id="GO:0005507">
    <property type="term" value="F:copper ion binding"/>
    <property type="evidence" value="ECO:0007669"/>
    <property type="project" value="InterPro"/>
</dbReference>
<dbReference type="Pfam" id="PF07732">
    <property type="entry name" value="Cu-oxidase_3"/>
    <property type="match status" value="1"/>
</dbReference>
<name>A0A4Y7QGG4_9AGAM</name>
<evidence type="ECO:0000256" key="5">
    <source>
        <dbReference type="ARBA" id="ARBA00023157"/>
    </source>
</evidence>
<dbReference type="AlphaFoldDB" id="A0A4Y7QGG4"/>
<feature type="signal peptide" evidence="7">
    <location>
        <begin position="1"/>
        <end position="21"/>
    </location>
</feature>
<dbReference type="VEuPathDB" id="FungiDB:BD410DRAFT_885479"/>
<dbReference type="PANTHER" id="PTHR11709:SF511">
    <property type="entry name" value="LACCASE"/>
    <property type="match status" value="1"/>
</dbReference>
<evidence type="ECO:0000259" key="8">
    <source>
        <dbReference type="Pfam" id="PF00394"/>
    </source>
</evidence>
<dbReference type="Gene3D" id="2.60.40.420">
    <property type="entry name" value="Cupredoxins - blue copper proteins"/>
    <property type="match status" value="3"/>
</dbReference>
<dbReference type="InterPro" id="IPR008972">
    <property type="entry name" value="Cupredoxin"/>
</dbReference>
<gene>
    <name evidence="11" type="ORF">BD410DRAFT_885479</name>
</gene>
<dbReference type="InterPro" id="IPR002355">
    <property type="entry name" value="Cu_oxidase_Cu_BS"/>
</dbReference>
<dbReference type="PROSITE" id="PS00080">
    <property type="entry name" value="MULTICOPPER_OXIDASE2"/>
    <property type="match status" value="1"/>
</dbReference>
<proteinExistence type="inferred from homology"/>
<evidence type="ECO:0000256" key="3">
    <source>
        <dbReference type="ARBA" id="ARBA00023002"/>
    </source>
</evidence>
<dbReference type="InterPro" id="IPR033138">
    <property type="entry name" value="Cu_oxidase_CS"/>
</dbReference>
<dbReference type="STRING" id="50990.A0A4Y7QGG4"/>
<dbReference type="CDD" id="cd13857">
    <property type="entry name" value="CuRO_1_Diphenol_Ox"/>
    <property type="match status" value="1"/>
</dbReference>
<dbReference type="InterPro" id="IPR045087">
    <property type="entry name" value="Cu-oxidase_fam"/>
</dbReference>
<evidence type="ECO:0000256" key="7">
    <source>
        <dbReference type="SAM" id="SignalP"/>
    </source>
</evidence>
<dbReference type="Pfam" id="PF07731">
    <property type="entry name" value="Cu-oxidase_2"/>
    <property type="match status" value="1"/>
</dbReference>
<feature type="domain" description="Plastocyanin-like" evidence="9">
    <location>
        <begin position="413"/>
        <end position="538"/>
    </location>
</feature>
<comment type="similarity">
    <text evidence="1">Belongs to the multicopper oxidase family.</text>
</comment>
<evidence type="ECO:0000256" key="6">
    <source>
        <dbReference type="ARBA" id="ARBA00023180"/>
    </source>
</evidence>
<dbReference type="Proteomes" id="UP000294933">
    <property type="component" value="Unassembled WGS sequence"/>
</dbReference>